<comment type="caution">
    <text evidence="2">The sequence shown here is derived from an EMBL/GenBank/DDBJ whole genome shotgun (WGS) entry which is preliminary data.</text>
</comment>
<dbReference type="InterPro" id="IPR036249">
    <property type="entry name" value="Thioredoxin-like_sf"/>
</dbReference>
<proteinExistence type="inferred from homology"/>
<accession>A0A109MYW1</accession>
<dbReference type="NCBIfam" id="TIGR01617">
    <property type="entry name" value="arsC_related"/>
    <property type="match status" value="1"/>
</dbReference>
<evidence type="ECO:0000313" key="2">
    <source>
        <dbReference type="EMBL" id="KWW20368.1"/>
    </source>
</evidence>
<organism evidence="2 3">
    <name type="scientific">Peribacillus simplex</name>
    <dbReference type="NCBI Taxonomy" id="1478"/>
    <lineage>
        <taxon>Bacteria</taxon>
        <taxon>Bacillati</taxon>
        <taxon>Bacillota</taxon>
        <taxon>Bacilli</taxon>
        <taxon>Bacillales</taxon>
        <taxon>Bacillaceae</taxon>
        <taxon>Peribacillus</taxon>
    </lineage>
</organism>
<dbReference type="Proteomes" id="UP000064189">
    <property type="component" value="Unassembled WGS sequence"/>
</dbReference>
<name>A0A109MYW1_9BACI</name>
<dbReference type="RefSeq" id="WP_061141995.1">
    <property type="nucleotide sequence ID" value="NZ_LNNH01000017.1"/>
</dbReference>
<dbReference type="Pfam" id="PF03960">
    <property type="entry name" value="ArsC"/>
    <property type="match status" value="1"/>
</dbReference>
<comment type="similarity">
    <text evidence="1">Belongs to the ArsC family.</text>
</comment>
<dbReference type="NCBIfam" id="NF002459">
    <property type="entry name" value="PRK01655.1"/>
    <property type="match status" value="1"/>
</dbReference>
<dbReference type="PANTHER" id="PTHR30041">
    <property type="entry name" value="ARSENATE REDUCTASE"/>
    <property type="match status" value="1"/>
</dbReference>
<dbReference type="Gene3D" id="3.40.30.10">
    <property type="entry name" value="Glutaredoxin"/>
    <property type="match status" value="1"/>
</dbReference>
<gene>
    <name evidence="2" type="ORF">AS888_18545</name>
</gene>
<protein>
    <submittedName>
        <fullName evidence="2">Transcriptional regulator</fullName>
    </submittedName>
</protein>
<dbReference type="CDD" id="cd03032">
    <property type="entry name" value="ArsC_Spx"/>
    <property type="match status" value="1"/>
</dbReference>
<dbReference type="SUPFAM" id="SSF52833">
    <property type="entry name" value="Thioredoxin-like"/>
    <property type="match status" value="1"/>
</dbReference>
<sequence>MERLTFFSYPSCTSCRKTKKWLKANHISFEERHLFRETPTEAELKRILALTTEGLDELLATRSEAYKGLHVNIDEMMLFDVIQLLTKEPRLLRRPILIDGEKLVIGHNEDALKNLVSKKQDLKMSM</sequence>
<dbReference type="InterPro" id="IPR006504">
    <property type="entry name" value="Tscrpt_reg_Spx/MgsR"/>
</dbReference>
<reference evidence="2 3" key="1">
    <citation type="submission" date="2015-11" db="EMBL/GenBank/DDBJ databases">
        <title>Genome Sequence of Bacillus simplex strain VanAntwerpen2.</title>
        <authorList>
            <person name="Couger M.B."/>
        </authorList>
    </citation>
    <scope>NUCLEOTIDE SEQUENCE [LARGE SCALE GENOMIC DNA]</scope>
    <source>
        <strain evidence="2 3">VanAntwerpen02</strain>
    </source>
</reference>
<evidence type="ECO:0000256" key="1">
    <source>
        <dbReference type="PROSITE-ProRule" id="PRU01282"/>
    </source>
</evidence>
<dbReference type="EMBL" id="LNNH01000017">
    <property type="protein sequence ID" value="KWW20368.1"/>
    <property type="molecule type" value="Genomic_DNA"/>
</dbReference>
<keyword evidence="3" id="KW-1185">Reference proteome</keyword>
<evidence type="ECO:0000313" key="3">
    <source>
        <dbReference type="Proteomes" id="UP000064189"/>
    </source>
</evidence>
<dbReference type="PANTHER" id="PTHR30041:SF7">
    <property type="entry name" value="GLOBAL TRANSCRIPTIONAL REGULATOR SPX"/>
    <property type="match status" value="1"/>
</dbReference>
<dbReference type="AlphaFoldDB" id="A0A109MYW1"/>
<dbReference type="InterPro" id="IPR006660">
    <property type="entry name" value="Arsenate_reductase-like"/>
</dbReference>
<dbReference type="PROSITE" id="PS51353">
    <property type="entry name" value="ARSC"/>
    <property type="match status" value="1"/>
</dbReference>